<dbReference type="Gene3D" id="3.40.1350.140">
    <property type="entry name" value="MepB-like"/>
    <property type="match status" value="1"/>
</dbReference>
<protein>
    <recommendedName>
        <fullName evidence="3">MepB domain containing protein</fullName>
    </recommendedName>
</protein>
<organism evidence="1 2">
    <name type="scientific">Deinococcus sedimenti</name>
    <dbReference type="NCBI Taxonomy" id="1867090"/>
    <lineage>
        <taxon>Bacteria</taxon>
        <taxon>Thermotogati</taxon>
        <taxon>Deinococcota</taxon>
        <taxon>Deinococci</taxon>
        <taxon>Deinococcales</taxon>
        <taxon>Deinococcaceae</taxon>
        <taxon>Deinococcus</taxon>
    </lineage>
</organism>
<evidence type="ECO:0000313" key="1">
    <source>
        <dbReference type="EMBL" id="GGS06994.1"/>
    </source>
</evidence>
<gene>
    <name evidence="1" type="ORF">GCM10008960_36640</name>
</gene>
<reference evidence="2" key="1">
    <citation type="journal article" date="2019" name="Int. J. Syst. Evol. Microbiol.">
        <title>The Global Catalogue of Microorganisms (GCM) 10K type strain sequencing project: providing services to taxonomists for standard genome sequencing and annotation.</title>
        <authorList>
            <consortium name="The Broad Institute Genomics Platform"/>
            <consortium name="The Broad Institute Genome Sequencing Center for Infectious Disease"/>
            <person name="Wu L."/>
            <person name="Ma J."/>
        </authorList>
    </citation>
    <scope>NUCLEOTIDE SEQUENCE [LARGE SCALE GENOMIC DNA]</scope>
    <source>
        <strain evidence="2">JCM 31405</strain>
    </source>
</reference>
<dbReference type="InterPro" id="IPR011235">
    <property type="entry name" value="MepB-like"/>
</dbReference>
<evidence type="ECO:0000313" key="2">
    <source>
        <dbReference type="Proteomes" id="UP000644548"/>
    </source>
</evidence>
<keyword evidence="2" id="KW-1185">Reference proteome</keyword>
<dbReference type="Pfam" id="PF08877">
    <property type="entry name" value="MepB-like"/>
    <property type="match status" value="1"/>
</dbReference>
<accession>A0ABQ2S8C9</accession>
<name>A0ABQ2S8C9_9DEIO</name>
<sequence length="218" mass="23910">MGTLRAAWGDVASLWHRPEARIHVRSCRERTVGSGHVDRCSRRDLHLKTHDASPLDPAALIRDVYERAGLALSSPVIQEPESVEYGASTFGVGGRNVIFRVAKTTPTKLGQFVTLWKRNAMTAKIVPFDASDPVDGVVIHSACGGEQGQFIFDQKTMVERGVFSVSGQGGKRALRIYPPWSNPLSREAVKTQQWQQRSFVSLSEAGGVDSARLKELLG</sequence>
<proteinExistence type="predicted"/>
<evidence type="ECO:0008006" key="3">
    <source>
        <dbReference type="Google" id="ProtNLM"/>
    </source>
</evidence>
<dbReference type="Proteomes" id="UP000644548">
    <property type="component" value="Unassembled WGS sequence"/>
</dbReference>
<dbReference type="EMBL" id="BMQN01000018">
    <property type="protein sequence ID" value="GGS06994.1"/>
    <property type="molecule type" value="Genomic_DNA"/>
</dbReference>
<dbReference type="InterPro" id="IPR038231">
    <property type="entry name" value="MepB-like_sf"/>
</dbReference>
<comment type="caution">
    <text evidence="1">The sequence shown here is derived from an EMBL/GenBank/DDBJ whole genome shotgun (WGS) entry which is preliminary data.</text>
</comment>